<dbReference type="InterPro" id="IPR014729">
    <property type="entry name" value="Rossmann-like_a/b/a_fold"/>
</dbReference>
<dbReference type="InterPro" id="IPR006016">
    <property type="entry name" value="UspA"/>
</dbReference>
<dbReference type="PRINTS" id="PR01438">
    <property type="entry name" value="UNVRSLSTRESS"/>
</dbReference>
<name>A0AAD9NN45_RIDPI</name>
<evidence type="ECO:0000256" key="1">
    <source>
        <dbReference type="SAM" id="MobiDB-lite"/>
    </source>
</evidence>
<dbReference type="AlphaFoldDB" id="A0AAD9NN45"/>
<comment type="caution">
    <text evidence="3">The sequence shown here is derived from an EMBL/GenBank/DDBJ whole genome shotgun (WGS) entry which is preliminary data.</text>
</comment>
<reference evidence="3" key="1">
    <citation type="journal article" date="2023" name="Mol. Biol. Evol.">
        <title>Third-Generation Sequencing Reveals the Adaptive Role of the Epigenome in Three Deep-Sea Polychaetes.</title>
        <authorList>
            <person name="Perez M."/>
            <person name="Aroh O."/>
            <person name="Sun Y."/>
            <person name="Lan Y."/>
            <person name="Juniper S.K."/>
            <person name="Young C.R."/>
            <person name="Angers B."/>
            <person name="Qian P.Y."/>
        </authorList>
    </citation>
    <scope>NUCLEOTIDE SEQUENCE</scope>
    <source>
        <strain evidence="3">R07B-5</strain>
    </source>
</reference>
<feature type="domain" description="UspA" evidence="2">
    <location>
        <begin position="49"/>
        <end position="189"/>
    </location>
</feature>
<dbReference type="InterPro" id="IPR006015">
    <property type="entry name" value="Universal_stress_UspA"/>
</dbReference>
<dbReference type="Proteomes" id="UP001209878">
    <property type="component" value="Unassembled WGS sequence"/>
</dbReference>
<dbReference type="SUPFAM" id="SSF52402">
    <property type="entry name" value="Adenine nucleotide alpha hydrolases-like"/>
    <property type="match status" value="1"/>
</dbReference>
<keyword evidence="4" id="KW-1185">Reference proteome</keyword>
<evidence type="ECO:0000313" key="3">
    <source>
        <dbReference type="EMBL" id="KAK2174521.1"/>
    </source>
</evidence>
<dbReference type="EMBL" id="JAODUO010000797">
    <property type="protein sequence ID" value="KAK2174521.1"/>
    <property type="molecule type" value="Genomic_DNA"/>
</dbReference>
<feature type="region of interest" description="Disordered" evidence="1">
    <location>
        <begin position="189"/>
        <end position="218"/>
    </location>
</feature>
<dbReference type="PANTHER" id="PTHR46989">
    <property type="entry name" value="USP DOMAIN-CONTAINING PROTEIN"/>
    <property type="match status" value="1"/>
</dbReference>
<proteinExistence type="predicted"/>
<feature type="compositionally biased region" description="Basic and acidic residues" evidence="1">
    <location>
        <begin position="1"/>
        <end position="25"/>
    </location>
</feature>
<accession>A0AAD9NN45</accession>
<dbReference type="PANTHER" id="PTHR46989:SF3">
    <property type="entry name" value="USPA DOMAIN-CONTAINING PROTEIN"/>
    <property type="match status" value="1"/>
</dbReference>
<evidence type="ECO:0000259" key="2">
    <source>
        <dbReference type="Pfam" id="PF00582"/>
    </source>
</evidence>
<dbReference type="Pfam" id="PF00582">
    <property type="entry name" value="Usp"/>
    <property type="match status" value="1"/>
</dbReference>
<dbReference type="Gene3D" id="3.40.50.620">
    <property type="entry name" value="HUPs"/>
    <property type="match status" value="1"/>
</dbReference>
<sequence>MSEQGAKGDDEVTLKLSDRPKRTSTEDNLENGTKVHSVRPRCGSYSWVVCFGIDDSTICEQSFNWYLDNLHREGSYLVLINCVELPCLYSYQEVYTPSAMWQTALRREAEKTQQLEEKYVNKLKCHNIAGRYVIRDGKPGEGILKMATECDADMIVVGTRGLGKVRRTVLGSVSSYVIHHAHVPVIVCRPRGPHEHNDIRRKQRPSGKAVGTSPGGDG</sequence>
<feature type="region of interest" description="Disordered" evidence="1">
    <location>
        <begin position="1"/>
        <end position="32"/>
    </location>
</feature>
<dbReference type="CDD" id="cd23659">
    <property type="entry name" value="USP_At3g01520-like"/>
    <property type="match status" value="1"/>
</dbReference>
<organism evidence="3 4">
    <name type="scientific">Ridgeia piscesae</name>
    <name type="common">Tubeworm</name>
    <dbReference type="NCBI Taxonomy" id="27915"/>
    <lineage>
        <taxon>Eukaryota</taxon>
        <taxon>Metazoa</taxon>
        <taxon>Spiralia</taxon>
        <taxon>Lophotrochozoa</taxon>
        <taxon>Annelida</taxon>
        <taxon>Polychaeta</taxon>
        <taxon>Sedentaria</taxon>
        <taxon>Canalipalpata</taxon>
        <taxon>Sabellida</taxon>
        <taxon>Siboglinidae</taxon>
        <taxon>Ridgeia</taxon>
    </lineage>
</organism>
<evidence type="ECO:0000313" key="4">
    <source>
        <dbReference type="Proteomes" id="UP001209878"/>
    </source>
</evidence>
<gene>
    <name evidence="3" type="ORF">NP493_798g04048</name>
</gene>
<protein>
    <recommendedName>
        <fullName evidence="2">UspA domain-containing protein</fullName>
    </recommendedName>
</protein>